<keyword evidence="12 15" id="KW-0648">Protein biosynthesis</keyword>
<keyword evidence="5 16" id="KW-0820">tRNA-binding</keyword>
<feature type="domain" description="TRNA-binding" evidence="17">
    <location>
        <begin position="39"/>
        <end position="153"/>
    </location>
</feature>
<evidence type="ECO:0000259" key="17">
    <source>
        <dbReference type="PROSITE" id="PS50886"/>
    </source>
</evidence>
<dbReference type="InterPro" id="IPR045864">
    <property type="entry name" value="aa-tRNA-synth_II/BPL/LPL"/>
</dbReference>
<feature type="binding site" evidence="15">
    <location>
        <position position="477"/>
    </location>
    <ligand>
        <name>Mg(2+)</name>
        <dbReference type="ChEBI" id="CHEBI:18420"/>
        <note>shared with alpha subunit</note>
    </ligand>
</feature>
<sequence>MKLPINSLKEYTKAKLNIENILHILSSKIGEVEGVTNLSEMYDGIYVAKILSKKDHPNADKLAIYKVAVGKEEIQVVAGDKTLKEGDRVAYIKPGYIVPSTYKTSDEFKIKAVSMRGVLSKGMLCSEKELNIGQNHTNVLVLPSDAPVGKPFSKYYQLDDTVIDIENKALTNRGDLFGIIGLAREIAGAQNIPFESPQWYKENRSDIKPEGNILPIEINNESQTLCPRYMIAVLDNVQVKESPVWLKSILIRSGIKPINNIVDITNYLSVLTAQPLHAFDYDKLVSNDPNGKSKAQITVRLARDGERIHTLDNKIVELNSNHLVIADSTNPIAIAGVMGGMDTEVDENTKRIIIESASFNRFSIRKTSMDLGIFTEAVTRYTRGQHPQLCLPILLKAISLAQELSNGVLASNIVDSYPEPSLTKGISLSIPRLNILLGTDISKEDVISILKNIEYTISEEKVKGDYITVVPPVFRTDILIPEDIYEDIGRIYGYENIHPTLPLRDITPPKKNREIELKKKIRSILSNSGCNEVDTYNFTSINAIRKSNQDPNVAYHIKNALSPELELMRTSLLPSLFDKAQSNLNRNIQTLCMYEFNIPHIKGYVDNFNLPKEDWHLSLLFSSKEALIDGNPYYEVKRYFEKIVNTLGIKPFEYELIFDSSEVDLPIWVKNILPLFSTTGAALIQYFKNGNKIIIGVIGDIDSGVKNNFKLPRYTAGFEINLEELKRCDTLDNRKIHNSKYPPITQDLCFTVNRDFKYKDLETIILDQVNARNRIATLECLDIYQKDSDVKNMTVRLSIEHMEKTLTDSEYEKLREKIFKKVLVLKN</sequence>
<dbReference type="SUPFAM" id="SSF56037">
    <property type="entry name" value="PheT/TilS domain"/>
    <property type="match status" value="1"/>
</dbReference>
<feature type="domain" description="FDX-ACB" evidence="18">
    <location>
        <begin position="739"/>
        <end position="827"/>
    </location>
</feature>
<evidence type="ECO:0000256" key="2">
    <source>
        <dbReference type="ARBA" id="ARBA00008653"/>
    </source>
</evidence>
<dbReference type="InterPro" id="IPR002547">
    <property type="entry name" value="tRNA-bd_dom"/>
</dbReference>
<dbReference type="Pfam" id="PF17759">
    <property type="entry name" value="tRNA_synthFbeta"/>
    <property type="match status" value="1"/>
</dbReference>
<proteinExistence type="inferred from homology"/>
<evidence type="ECO:0000259" key="19">
    <source>
        <dbReference type="PROSITE" id="PS51483"/>
    </source>
</evidence>
<evidence type="ECO:0000256" key="8">
    <source>
        <dbReference type="ARBA" id="ARBA00022741"/>
    </source>
</evidence>
<keyword evidence="11 16" id="KW-0694">RNA-binding</keyword>
<dbReference type="GO" id="GO:0000287">
    <property type="term" value="F:magnesium ion binding"/>
    <property type="evidence" value="ECO:0007669"/>
    <property type="project" value="UniProtKB-UniRule"/>
</dbReference>
<dbReference type="PROSITE" id="PS51447">
    <property type="entry name" value="FDX_ACB"/>
    <property type="match status" value="1"/>
</dbReference>
<dbReference type="EC" id="6.1.1.20" evidence="15"/>
<comment type="subunit">
    <text evidence="3 15">Tetramer of two alpha and two beta subunits.</text>
</comment>
<comment type="subcellular location">
    <subcellularLocation>
        <location evidence="1 15">Cytoplasm</location>
    </subcellularLocation>
</comment>
<dbReference type="InterPro" id="IPR009061">
    <property type="entry name" value="DNA-bd_dom_put_sf"/>
</dbReference>
<organism evidence="20 21">
    <name type="scientific">candidate division WS6 bacterium GW2011_GWC1_33_20</name>
    <dbReference type="NCBI Taxonomy" id="1619089"/>
    <lineage>
        <taxon>Bacteria</taxon>
        <taxon>Candidatus Dojkabacteria</taxon>
    </lineage>
</organism>
<dbReference type="InterPro" id="IPR041616">
    <property type="entry name" value="PheRS_beta_core"/>
</dbReference>
<evidence type="ECO:0000256" key="9">
    <source>
        <dbReference type="ARBA" id="ARBA00022840"/>
    </source>
</evidence>
<evidence type="ECO:0000256" key="6">
    <source>
        <dbReference type="ARBA" id="ARBA00022598"/>
    </source>
</evidence>
<evidence type="ECO:0000256" key="16">
    <source>
        <dbReference type="PROSITE-ProRule" id="PRU00209"/>
    </source>
</evidence>
<dbReference type="SMART" id="SM00874">
    <property type="entry name" value="B5"/>
    <property type="match status" value="1"/>
</dbReference>
<dbReference type="SUPFAM" id="SSF54991">
    <property type="entry name" value="Anticodon-binding domain of PheRS"/>
    <property type="match status" value="1"/>
</dbReference>
<dbReference type="PANTHER" id="PTHR10947:SF0">
    <property type="entry name" value="PHENYLALANINE--TRNA LIGASE BETA SUBUNIT"/>
    <property type="match status" value="1"/>
</dbReference>
<dbReference type="InterPro" id="IPR005121">
    <property type="entry name" value="Fdx_antiC-bd"/>
</dbReference>
<reference evidence="20 21" key="1">
    <citation type="journal article" date="2015" name="Nature">
        <title>rRNA introns, odd ribosomes, and small enigmatic genomes across a large radiation of phyla.</title>
        <authorList>
            <person name="Brown C.T."/>
            <person name="Hug L.A."/>
            <person name="Thomas B.C."/>
            <person name="Sharon I."/>
            <person name="Castelle C.J."/>
            <person name="Singh A."/>
            <person name="Wilkins M.J."/>
            <person name="Williams K.H."/>
            <person name="Banfield J.F."/>
        </authorList>
    </citation>
    <scope>NUCLEOTIDE SEQUENCE [LARGE SCALE GENOMIC DNA]</scope>
</reference>
<evidence type="ECO:0000256" key="5">
    <source>
        <dbReference type="ARBA" id="ARBA00022555"/>
    </source>
</evidence>
<dbReference type="Proteomes" id="UP000034302">
    <property type="component" value="Unassembled WGS sequence"/>
</dbReference>
<evidence type="ECO:0000256" key="1">
    <source>
        <dbReference type="ARBA" id="ARBA00004496"/>
    </source>
</evidence>
<dbReference type="SMART" id="SM00873">
    <property type="entry name" value="B3_4"/>
    <property type="match status" value="1"/>
</dbReference>
<keyword evidence="4 15" id="KW-0963">Cytoplasm</keyword>
<dbReference type="InterPro" id="IPR005146">
    <property type="entry name" value="B3/B4_tRNA-bd"/>
</dbReference>
<comment type="similarity">
    <text evidence="2 15">Belongs to the phenylalanyl-tRNA synthetase beta subunit family. Type 1 subfamily.</text>
</comment>
<dbReference type="Pfam" id="PF03147">
    <property type="entry name" value="FDX-ACB"/>
    <property type="match status" value="1"/>
</dbReference>
<dbReference type="SMART" id="SM00896">
    <property type="entry name" value="FDX-ACB"/>
    <property type="match status" value="1"/>
</dbReference>
<dbReference type="PATRIC" id="fig|1619089.3.peg.565"/>
<gene>
    <name evidence="15" type="primary">pheT</name>
    <name evidence="20" type="ORF">UR34_C0014G0004</name>
</gene>
<keyword evidence="9 15" id="KW-0067">ATP-binding</keyword>
<evidence type="ECO:0000256" key="10">
    <source>
        <dbReference type="ARBA" id="ARBA00022842"/>
    </source>
</evidence>
<evidence type="ECO:0000256" key="7">
    <source>
        <dbReference type="ARBA" id="ARBA00022723"/>
    </source>
</evidence>
<keyword evidence="7 15" id="KW-0479">Metal-binding</keyword>
<evidence type="ECO:0000256" key="12">
    <source>
        <dbReference type="ARBA" id="ARBA00022917"/>
    </source>
</evidence>
<dbReference type="PANTHER" id="PTHR10947">
    <property type="entry name" value="PHENYLALANYL-TRNA SYNTHETASE BETA CHAIN AND LEUCINE-RICH REPEAT-CONTAINING PROTEIN 47"/>
    <property type="match status" value="1"/>
</dbReference>
<dbReference type="Pfam" id="PF03483">
    <property type="entry name" value="B3_4"/>
    <property type="match status" value="1"/>
</dbReference>
<dbReference type="Pfam" id="PF03484">
    <property type="entry name" value="B5"/>
    <property type="match status" value="1"/>
</dbReference>
<keyword evidence="10 15" id="KW-0460">Magnesium</keyword>
<dbReference type="SUPFAM" id="SSF55681">
    <property type="entry name" value="Class II aaRS and biotin synthetases"/>
    <property type="match status" value="1"/>
</dbReference>
<dbReference type="SUPFAM" id="SSF46955">
    <property type="entry name" value="Putative DNA-binding domain"/>
    <property type="match status" value="1"/>
</dbReference>
<keyword evidence="13 15" id="KW-0030">Aminoacyl-tRNA synthetase</keyword>
<evidence type="ECO:0000256" key="3">
    <source>
        <dbReference type="ARBA" id="ARBA00011209"/>
    </source>
</evidence>
<dbReference type="EMBL" id="LBOV01000014">
    <property type="protein sequence ID" value="KKP43527.1"/>
    <property type="molecule type" value="Genomic_DNA"/>
</dbReference>
<dbReference type="SUPFAM" id="SSF50249">
    <property type="entry name" value="Nucleic acid-binding proteins"/>
    <property type="match status" value="1"/>
</dbReference>
<dbReference type="NCBIfam" id="TIGR00472">
    <property type="entry name" value="pheT_bact"/>
    <property type="match status" value="1"/>
</dbReference>
<accession>A0A0G0CJ33</accession>
<comment type="caution">
    <text evidence="20">The sequence shown here is derived from an EMBL/GenBank/DDBJ whole genome shotgun (WGS) entry which is preliminary data.</text>
</comment>
<comment type="catalytic activity">
    <reaction evidence="14 15">
        <text>tRNA(Phe) + L-phenylalanine + ATP = L-phenylalanyl-tRNA(Phe) + AMP + diphosphate + H(+)</text>
        <dbReference type="Rhea" id="RHEA:19413"/>
        <dbReference type="Rhea" id="RHEA-COMP:9668"/>
        <dbReference type="Rhea" id="RHEA-COMP:9699"/>
        <dbReference type="ChEBI" id="CHEBI:15378"/>
        <dbReference type="ChEBI" id="CHEBI:30616"/>
        <dbReference type="ChEBI" id="CHEBI:33019"/>
        <dbReference type="ChEBI" id="CHEBI:58095"/>
        <dbReference type="ChEBI" id="CHEBI:78442"/>
        <dbReference type="ChEBI" id="CHEBI:78531"/>
        <dbReference type="ChEBI" id="CHEBI:456215"/>
        <dbReference type="EC" id="6.1.1.20"/>
    </reaction>
</comment>
<dbReference type="CDD" id="cd02796">
    <property type="entry name" value="tRNA_bind_bactPheRS"/>
    <property type="match status" value="1"/>
</dbReference>
<evidence type="ECO:0000259" key="18">
    <source>
        <dbReference type="PROSITE" id="PS51447"/>
    </source>
</evidence>
<dbReference type="InterPro" id="IPR020825">
    <property type="entry name" value="Phe-tRNA_synthase-like_B3/B4"/>
</dbReference>
<dbReference type="InterPro" id="IPR036690">
    <property type="entry name" value="Fdx_antiC-bd_sf"/>
</dbReference>
<dbReference type="HAMAP" id="MF_00283">
    <property type="entry name" value="Phe_tRNA_synth_beta1"/>
    <property type="match status" value="1"/>
</dbReference>
<dbReference type="PROSITE" id="PS51483">
    <property type="entry name" value="B5"/>
    <property type="match status" value="1"/>
</dbReference>
<dbReference type="InterPro" id="IPR033714">
    <property type="entry name" value="tRNA_bind_bactPheRS"/>
</dbReference>
<evidence type="ECO:0000256" key="4">
    <source>
        <dbReference type="ARBA" id="ARBA00022490"/>
    </source>
</evidence>
<comment type="cofactor">
    <cofactor evidence="15">
        <name>Mg(2+)</name>
        <dbReference type="ChEBI" id="CHEBI:18420"/>
    </cofactor>
    <text evidence="15">Binds 2 magnesium ions per tetramer.</text>
</comment>
<dbReference type="GO" id="GO:0006432">
    <property type="term" value="P:phenylalanyl-tRNA aminoacylation"/>
    <property type="evidence" value="ECO:0007669"/>
    <property type="project" value="UniProtKB-UniRule"/>
</dbReference>
<keyword evidence="6 15" id="KW-0436">Ligase</keyword>
<dbReference type="GO" id="GO:0005524">
    <property type="term" value="F:ATP binding"/>
    <property type="evidence" value="ECO:0007669"/>
    <property type="project" value="UniProtKB-UniRule"/>
</dbReference>
<dbReference type="Pfam" id="PF01588">
    <property type="entry name" value="tRNA_bind"/>
    <property type="match status" value="1"/>
</dbReference>
<evidence type="ECO:0000313" key="21">
    <source>
        <dbReference type="Proteomes" id="UP000034302"/>
    </source>
</evidence>
<evidence type="ECO:0000313" key="20">
    <source>
        <dbReference type="EMBL" id="KKP43527.1"/>
    </source>
</evidence>
<feature type="domain" description="B5" evidence="19">
    <location>
        <begin position="421"/>
        <end position="499"/>
    </location>
</feature>
<evidence type="ECO:0000256" key="13">
    <source>
        <dbReference type="ARBA" id="ARBA00023146"/>
    </source>
</evidence>
<dbReference type="Gene3D" id="3.30.930.10">
    <property type="entry name" value="Bira Bifunctional Protein, Domain 2"/>
    <property type="match status" value="1"/>
</dbReference>
<dbReference type="Gene3D" id="2.40.50.140">
    <property type="entry name" value="Nucleic acid-binding proteins"/>
    <property type="match status" value="1"/>
</dbReference>
<feature type="binding site" evidence="15">
    <location>
        <position position="483"/>
    </location>
    <ligand>
        <name>Mg(2+)</name>
        <dbReference type="ChEBI" id="CHEBI:18420"/>
        <note>shared with alpha subunit</note>
    </ligand>
</feature>
<dbReference type="GO" id="GO:0004826">
    <property type="term" value="F:phenylalanine-tRNA ligase activity"/>
    <property type="evidence" value="ECO:0007669"/>
    <property type="project" value="UniProtKB-UniRule"/>
</dbReference>
<dbReference type="InterPro" id="IPR045060">
    <property type="entry name" value="Phe-tRNA-ligase_IIc_bsu"/>
</dbReference>
<name>A0A0G0CJ33_9BACT</name>
<dbReference type="GO" id="GO:0009328">
    <property type="term" value="C:phenylalanine-tRNA ligase complex"/>
    <property type="evidence" value="ECO:0007669"/>
    <property type="project" value="TreeGrafter"/>
</dbReference>
<dbReference type="Gene3D" id="3.30.70.380">
    <property type="entry name" value="Ferrodoxin-fold anticodon-binding domain"/>
    <property type="match status" value="1"/>
</dbReference>
<dbReference type="Gene3D" id="3.50.40.10">
    <property type="entry name" value="Phenylalanyl-trna Synthetase, Chain B, domain 3"/>
    <property type="match status" value="1"/>
</dbReference>
<evidence type="ECO:0000256" key="14">
    <source>
        <dbReference type="ARBA" id="ARBA00049255"/>
    </source>
</evidence>
<evidence type="ECO:0000256" key="11">
    <source>
        <dbReference type="ARBA" id="ARBA00022884"/>
    </source>
</evidence>
<feature type="binding site" evidence="15">
    <location>
        <position position="487"/>
    </location>
    <ligand>
        <name>Mg(2+)</name>
        <dbReference type="ChEBI" id="CHEBI:18420"/>
        <note>shared with alpha subunit</note>
    </ligand>
</feature>
<dbReference type="PROSITE" id="PS50886">
    <property type="entry name" value="TRBD"/>
    <property type="match status" value="1"/>
</dbReference>
<dbReference type="GO" id="GO:0000049">
    <property type="term" value="F:tRNA binding"/>
    <property type="evidence" value="ECO:0007669"/>
    <property type="project" value="UniProtKB-UniRule"/>
</dbReference>
<dbReference type="InterPro" id="IPR004532">
    <property type="entry name" value="Phe-tRNA-ligase_IIc_bsu_bact"/>
</dbReference>
<protein>
    <recommendedName>
        <fullName evidence="15">Phenylalanine--tRNA ligase beta subunit</fullName>
        <ecNumber evidence="15">6.1.1.20</ecNumber>
    </recommendedName>
    <alternativeName>
        <fullName evidence="15">Phenylalanyl-tRNA synthetase beta subunit</fullName>
        <shortName evidence="15">PheRS</shortName>
    </alternativeName>
</protein>
<dbReference type="AlphaFoldDB" id="A0A0G0CJ33"/>
<dbReference type="InterPro" id="IPR005147">
    <property type="entry name" value="tRNA_synthase_B5-dom"/>
</dbReference>
<evidence type="ECO:0000256" key="15">
    <source>
        <dbReference type="HAMAP-Rule" id="MF_00283"/>
    </source>
</evidence>
<dbReference type="InterPro" id="IPR012340">
    <property type="entry name" value="NA-bd_OB-fold"/>
</dbReference>
<keyword evidence="8 15" id="KW-0547">Nucleotide-binding</keyword>
<dbReference type="Gene3D" id="3.30.56.10">
    <property type="match status" value="2"/>
</dbReference>
<feature type="binding site" evidence="15">
    <location>
        <position position="486"/>
    </location>
    <ligand>
        <name>Mg(2+)</name>
        <dbReference type="ChEBI" id="CHEBI:18420"/>
        <note>shared with alpha subunit</note>
    </ligand>
</feature>